<dbReference type="HOGENOM" id="CLU_005841_0_0_1"/>
<dbReference type="Gene3D" id="2.130.10.10">
    <property type="entry name" value="YVTN repeat-like/Quinoprotein amine dehydrogenase"/>
    <property type="match status" value="1"/>
</dbReference>
<dbReference type="OrthoDB" id="9930272at2759"/>
<feature type="domain" description="HPS5-like beta-propeller" evidence="2">
    <location>
        <begin position="49"/>
        <end position="356"/>
    </location>
</feature>
<evidence type="ECO:0000313" key="3">
    <source>
        <dbReference type="EMBL" id="EDV24091.1"/>
    </source>
</evidence>
<dbReference type="Pfam" id="PF19193">
    <property type="entry name" value="Tectonin"/>
    <property type="match status" value="1"/>
</dbReference>
<dbReference type="FunCoup" id="B3RYV1">
    <property type="interactions" value="501"/>
</dbReference>
<dbReference type="KEGG" id="tad:TRIADDRAFT_57225"/>
<dbReference type="SUPFAM" id="SSF50978">
    <property type="entry name" value="WD40 repeat-like"/>
    <property type="match status" value="1"/>
</dbReference>
<dbReference type="GO" id="GO:0005737">
    <property type="term" value="C:cytoplasm"/>
    <property type="evidence" value="ECO:0007669"/>
    <property type="project" value="GOC"/>
</dbReference>
<feature type="region of interest" description="Disordered" evidence="1">
    <location>
        <begin position="748"/>
        <end position="805"/>
    </location>
</feature>
<dbReference type="Pfam" id="PF23756">
    <property type="entry name" value="Beta-prop_HPS5"/>
    <property type="match status" value="1"/>
</dbReference>
<dbReference type="EMBL" id="DS985246">
    <property type="protein sequence ID" value="EDV24091.1"/>
    <property type="molecule type" value="Genomic_DNA"/>
</dbReference>
<dbReference type="PANTHER" id="PTHR23287">
    <property type="entry name" value="RUBY-EYE2-LIKE PROTEIN"/>
    <property type="match status" value="1"/>
</dbReference>
<dbReference type="InterPro" id="IPR001680">
    <property type="entry name" value="WD40_rpt"/>
</dbReference>
<gene>
    <name evidence="3" type="ORF">TRIADDRAFT_57225</name>
</gene>
<sequence>MANEEESFDGNDWDQVGLVPGRDVIMSELEPLDELLQLIPKKAISGLISYQQHVTSVTAKDSFIFIGTNLGVIYVLEKFYGVLAKIHAENRKHEITCLAMQNSHDYLACGSNKGTLVVFKLRISRDNVTELVKKSIESSHVANIKCMIWSPNGKRLFTGDASGKVSVTLIDFEQRQLRSSVLIHEDSGICQLDFLNNYLVVSSKMKCFICNCDPKSKEIVIQQVGSKPRKSPADVGACLWTNDDQISIYACRPGLRLWKADVQGKVQTTMIFKDAIIKGMYPPIAMLGCFSLPTSTDYEENLQFGLVRKFNNQYLCIWYSHYLWIIDPLKQVIVGGSIDVGNIIDVALTDTDIYLLRIGNEKPLLKLSLASSVSVVPRSPPPVEEHTILPPATSNIPEDKDSGITEEHVPIGKKIASIFTHHKSKEQSTEGFANSTTVVVPPLSKDMDTHLYPQNISQTLPQDNVEEEVVIHHSTRKKKKKHIKRKPTETTDNEEHGDNNKADTDEVAGKELNENQKDFTIKETVLPVDNSALSITEELNNISKNLQIMETSVSDILKEEEYNLNDTTKQLGDIMDVNMPTDDDELNPIDIKESESKLSNLAQPDGSNFSNTNNVTSREEIYKRDTDSHLSIDVVSQMVDNNDNYCITAEVNPLSCDKNASTTEVMKTHSDKELQSKVCNKDHDEDLATIKKESTEDNNLSENNAIANTYDIIDSRSSPEAEAPERNITLDADDCSNVILSTATINTDTSVKEDKSDESVKQQPDIISAGSPREDKENTAIARPKESPQSEHNIASSSVPSIADTWSEYPGPGGNYLEQTFAPMNYITSSNSLIWCCDKSERIYYMPTDAANRTWHRIDGNAIQIATSVSGDTIWCVTSRGKVGYRTGIVRPGVPIGKAWSFLTDDIDSITQLDLSDGCAWAATRKHLCLVRLGISDLQPGGVLWNRVPTKTGVVMVACNNNIVWAIDRNGYIMVRLNVTPDVLVGDSWAKLSNLKVTYISLKDFKRRLAWVIDCHGDIYYRKGVTAENPFGENKWYQISFGTYQVNQEASIINTIISTFAKKNEAKAVVCTPGSGLCVLSYNNNMYIAHGNLTGTFWGPSNLVGVAKSTPFKLVSASSYGDDAGLIWVVQQSDEVFTIDGQNRLSNIKAPISIKEICSSAEGVWAISKDGKLLVRKNITKHYRQGDEWNIVDLFQLGNVPMVSVSCGIFSVWAVDINGCIWYRTGVADLQASISTTPAWIPVDSQLPHSCHFVQIYTSPGDWMVWTCDNKNNIYVRTGIRPEFPIGESWEQVQGASAVALTISNRFIWAICPDGSLICRYGITPNNIAGDYWKKVPGNVSRVSATPLDELWGIDKDGILIRREIDILRHSLDNEIDVDESDWVLNLLLLMMTHMY</sequence>
<feature type="compositionally biased region" description="Basic residues" evidence="1">
    <location>
        <begin position="473"/>
        <end position="485"/>
    </location>
</feature>
<evidence type="ECO:0000259" key="2">
    <source>
        <dbReference type="Pfam" id="PF23756"/>
    </source>
</evidence>
<name>B3RYV1_TRIAD</name>
<dbReference type="PANTHER" id="PTHR23287:SF16">
    <property type="entry name" value="TECTONIN BETA-PROPELLER REPEAT-CONTAINING PROTEIN 2"/>
    <property type="match status" value="1"/>
</dbReference>
<dbReference type="SMART" id="SM00706">
    <property type="entry name" value="TECPR"/>
    <property type="match status" value="8"/>
</dbReference>
<dbReference type="InterPro" id="IPR006624">
    <property type="entry name" value="Beta-propeller_rpt_TECPR"/>
</dbReference>
<protein>
    <recommendedName>
        <fullName evidence="2">HPS5-like beta-propeller domain-containing protein</fullName>
    </recommendedName>
</protein>
<dbReference type="GeneID" id="6754829"/>
<evidence type="ECO:0000256" key="1">
    <source>
        <dbReference type="SAM" id="MobiDB-lite"/>
    </source>
</evidence>
<dbReference type="eggNOG" id="KOG3669">
    <property type="taxonomic scope" value="Eukaryota"/>
</dbReference>
<dbReference type="PhylomeDB" id="B3RYV1"/>
<proteinExistence type="predicted"/>
<dbReference type="CTD" id="6754829"/>
<dbReference type="Pfam" id="PF06462">
    <property type="entry name" value="Hyd_WA"/>
    <property type="match status" value="2"/>
</dbReference>
<dbReference type="STRING" id="10228.B3RYV1"/>
<dbReference type="InterPro" id="IPR056499">
    <property type="entry name" value="Beta-prop_HPS5-like"/>
</dbReference>
<dbReference type="InterPro" id="IPR036322">
    <property type="entry name" value="WD40_repeat_dom_sf"/>
</dbReference>
<feature type="region of interest" description="Disordered" evidence="1">
    <location>
        <begin position="378"/>
        <end position="403"/>
    </location>
</feature>
<dbReference type="InterPro" id="IPR015943">
    <property type="entry name" value="WD40/YVTN_repeat-like_dom_sf"/>
</dbReference>
<feature type="compositionally biased region" description="Basic and acidic residues" evidence="1">
    <location>
        <begin position="486"/>
        <end position="507"/>
    </location>
</feature>
<dbReference type="SMART" id="SM00320">
    <property type="entry name" value="WD40"/>
    <property type="match status" value="2"/>
</dbReference>
<dbReference type="OMA" id="WFRTGVC"/>
<dbReference type="RefSeq" id="XP_002113617.1">
    <property type="nucleotide sequence ID" value="XM_002113581.1"/>
</dbReference>
<feature type="compositionally biased region" description="Basic and acidic residues" evidence="1">
    <location>
        <begin position="750"/>
        <end position="760"/>
    </location>
</feature>
<feature type="region of interest" description="Disordered" evidence="1">
    <location>
        <begin position="472"/>
        <end position="507"/>
    </location>
</feature>
<keyword evidence="4" id="KW-1185">Reference proteome</keyword>
<accession>B3RYV1</accession>
<reference evidence="3 4" key="1">
    <citation type="journal article" date="2008" name="Nature">
        <title>The Trichoplax genome and the nature of placozoans.</title>
        <authorList>
            <person name="Srivastava M."/>
            <person name="Begovic E."/>
            <person name="Chapman J."/>
            <person name="Putnam N.H."/>
            <person name="Hellsten U."/>
            <person name="Kawashima T."/>
            <person name="Kuo A."/>
            <person name="Mitros T."/>
            <person name="Salamov A."/>
            <person name="Carpenter M.L."/>
            <person name="Signorovitch A.Y."/>
            <person name="Moreno M.A."/>
            <person name="Kamm K."/>
            <person name="Grimwood J."/>
            <person name="Schmutz J."/>
            <person name="Shapiro H."/>
            <person name="Grigoriev I.V."/>
            <person name="Buss L.W."/>
            <person name="Schierwater B."/>
            <person name="Dellaporta S.L."/>
            <person name="Rokhsar D.S."/>
        </authorList>
    </citation>
    <scope>NUCLEOTIDE SEQUENCE [LARGE SCALE GENOMIC DNA]</scope>
    <source>
        <strain evidence="3 4">Grell-BS-1999</strain>
    </source>
</reference>
<dbReference type="Proteomes" id="UP000009022">
    <property type="component" value="Unassembled WGS sequence"/>
</dbReference>
<feature type="compositionally biased region" description="Basic and acidic residues" evidence="1">
    <location>
        <begin position="772"/>
        <end position="789"/>
    </location>
</feature>
<feature type="compositionally biased region" description="Polar residues" evidence="1">
    <location>
        <begin position="790"/>
        <end position="800"/>
    </location>
</feature>
<dbReference type="InParanoid" id="B3RYV1"/>
<dbReference type="eggNOG" id="KOG3621">
    <property type="taxonomic scope" value="Eukaryota"/>
</dbReference>
<evidence type="ECO:0000313" key="4">
    <source>
        <dbReference type="Proteomes" id="UP000009022"/>
    </source>
</evidence>
<organism evidence="3 4">
    <name type="scientific">Trichoplax adhaerens</name>
    <name type="common">Trichoplax reptans</name>
    <dbReference type="NCBI Taxonomy" id="10228"/>
    <lineage>
        <taxon>Eukaryota</taxon>
        <taxon>Metazoa</taxon>
        <taxon>Placozoa</taxon>
        <taxon>Uniplacotomia</taxon>
        <taxon>Trichoplacea</taxon>
        <taxon>Trichoplacidae</taxon>
        <taxon>Trichoplax</taxon>
    </lineage>
</organism>
<dbReference type="GO" id="GO:0032527">
    <property type="term" value="P:protein exit from endoplasmic reticulum"/>
    <property type="evidence" value="ECO:0000318"/>
    <property type="project" value="GO_Central"/>
</dbReference>